<proteinExistence type="predicted"/>
<evidence type="ECO:0000313" key="2">
    <source>
        <dbReference type="Proteomes" id="UP000008549"/>
    </source>
</evidence>
<dbReference type="Proteomes" id="UP000008549">
    <property type="component" value="Unassembled WGS sequence"/>
</dbReference>
<dbReference type="KEGG" id="cbr:CBG_27218"/>
<dbReference type="InParanoid" id="B6IFU1"/>
<sequence length="17" mass="2127">MCLFLYNFPFFSNKILE</sequence>
<dbReference type="RefSeq" id="XP_045098327.1">
    <property type="nucleotide sequence ID" value="XM_045238108.1"/>
</dbReference>
<dbReference type="GeneID" id="68918674"/>
<protein>
    <submittedName>
        <fullName evidence="1">Protein CBG27218</fullName>
    </submittedName>
</protein>
<reference evidence="1 2" key="2">
    <citation type="journal article" date="2011" name="PLoS Genet.">
        <title>Caenorhabditis briggsae recombinant inbred line genotypes reveal inter-strain incompatibility and the evolution of recombination.</title>
        <authorList>
            <person name="Ross J.A."/>
            <person name="Koboldt D.C."/>
            <person name="Staisch J.E."/>
            <person name="Chamberlin H.M."/>
            <person name="Gupta B.P."/>
            <person name="Miller R.D."/>
            <person name="Baird S.E."/>
            <person name="Haag E.S."/>
        </authorList>
    </citation>
    <scope>NUCLEOTIDE SEQUENCE [LARGE SCALE GENOMIC DNA]</scope>
    <source>
        <strain evidence="1 2">AF16</strain>
    </source>
</reference>
<organism evidence="1 2">
    <name type="scientific">Caenorhabditis briggsae</name>
    <dbReference type="NCBI Taxonomy" id="6238"/>
    <lineage>
        <taxon>Eukaryota</taxon>
        <taxon>Metazoa</taxon>
        <taxon>Ecdysozoa</taxon>
        <taxon>Nematoda</taxon>
        <taxon>Chromadorea</taxon>
        <taxon>Rhabditida</taxon>
        <taxon>Rhabditina</taxon>
        <taxon>Rhabditomorpha</taxon>
        <taxon>Rhabditoidea</taxon>
        <taxon>Rhabditidae</taxon>
        <taxon>Peloderinae</taxon>
        <taxon>Caenorhabditis</taxon>
    </lineage>
</organism>
<name>B6IFU1_CAEBR</name>
<dbReference type="CTD" id="68918674"/>
<dbReference type="EMBL" id="HE601135">
    <property type="protein sequence ID" value="CAR98757.1"/>
    <property type="molecule type" value="Genomic_DNA"/>
</dbReference>
<dbReference type="AlphaFoldDB" id="B6IFU1"/>
<accession>B6IFU1</accession>
<reference evidence="1 2" key="1">
    <citation type="journal article" date="2003" name="PLoS Biol.">
        <title>The genome sequence of Caenorhabditis briggsae: a platform for comparative genomics.</title>
        <authorList>
            <person name="Stein L.D."/>
            <person name="Bao Z."/>
            <person name="Blasiar D."/>
            <person name="Blumenthal T."/>
            <person name="Brent M.R."/>
            <person name="Chen N."/>
            <person name="Chinwalla A."/>
            <person name="Clarke L."/>
            <person name="Clee C."/>
            <person name="Coghlan A."/>
            <person name="Coulson A."/>
            <person name="D'Eustachio P."/>
            <person name="Fitch D.H."/>
            <person name="Fulton L.A."/>
            <person name="Fulton R.E."/>
            <person name="Griffiths-Jones S."/>
            <person name="Harris T.W."/>
            <person name="Hillier L.W."/>
            <person name="Kamath R."/>
            <person name="Kuwabara P.E."/>
            <person name="Mardis E.R."/>
            <person name="Marra M.A."/>
            <person name="Miner T.L."/>
            <person name="Minx P."/>
            <person name="Mullikin J.C."/>
            <person name="Plumb R.W."/>
            <person name="Rogers J."/>
            <person name="Schein J.E."/>
            <person name="Sohrmann M."/>
            <person name="Spieth J."/>
            <person name="Stajich J.E."/>
            <person name="Wei C."/>
            <person name="Willey D."/>
            <person name="Wilson R.K."/>
            <person name="Durbin R."/>
            <person name="Waterston R.H."/>
        </authorList>
    </citation>
    <scope>NUCLEOTIDE SEQUENCE [LARGE SCALE GENOMIC DNA]</scope>
    <source>
        <strain evidence="1 2">AF16</strain>
    </source>
</reference>
<evidence type="ECO:0000313" key="1">
    <source>
        <dbReference type="EMBL" id="CAR98757.1"/>
    </source>
</evidence>
<keyword evidence="2" id="KW-1185">Reference proteome</keyword>
<gene>
    <name evidence="1" type="ORF">CBG27218</name>
    <name evidence="1" type="ORF">CBG_27218</name>
</gene>